<sequence>MIAATMVEGQMSVDNDVNAGEIKTLLVQRISLERHNRCRVKFCYAGIDQPAPVGMNNGMYIDIHSFTAGHSAMRMDVTAIAFSTGMRLDRCRQHRTCFLICQDDKSLSLRLVPATLSGAPDSWRDRSHNVIDHRQREQILPAAVSAIELVQAIGNLQRKRLLLLQPYIYCTD</sequence>
<dbReference type="EMBL" id="CP000909">
    <property type="protein sequence ID" value="ABY35650.1"/>
    <property type="molecule type" value="Genomic_DNA"/>
</dbReference>
<dbReference type="EnsemblBacteria" id="ABY35650">
    <property type="protein sequence ID" value="ABY35650"/>
    <property type="gene ID" value="Caur_2441"/>
</dbReference>
<reference evidence="2" key="1">
    <citation type="journal article" date="2011" name="BMC Genomics">
        <title>Complete genome sequence of the filamentous anoxygenic phototrophic bacterium Chloroflexus aurantiacus.</title>
        <authorList>
            <person name="Tang K.H."/>
            <person name="Barry K."/>
            <person name="Chertkov O."/>
            <person name="Dalin E."/>
            <person name="Han C.S."/>
            <person name="Hauser L.J."/>
            <person name="Honchak B.M."/>
            <person name="Karbach L.E."/>
            <person name="Land M.L."/>
            <person name="Lapidus A."/>
            <person name="Larimer F.W."/>
            <person name="Mikhailova N."/>
            <person name="Pitluck S."/>
            <person name="Pierson B.K."/>
            <person name="Blankenship R.E."/>
        </authorList>
    </citation>
    <scope>NUCLEOTIDE SEQUENCE [LARGE SCALE GENOMIC DNA]</scope>
    <source>
        <strain evidence="2">ATCC 29366 / DSM 635 / J-10-fl</strain>
    </source>
</reference>
<proteinExistence type="predicted"/>
<name>A9WHD8_CHLAA</name>
<dbReference type="Proteomes" id="UP000002008">
    <property type="component" value="Chromosome"/>
</dbReference>
<accession>A9WHD8</accession>
<dbReference type="HOGENOM" id="CLU_1552545_0_0_0"/>
<evidence type="ECO:0000313" key="2">
    <source>
        <dbReference type="Proteomes" id="UP000002008"/>
    </source>
</evidence>
<gene>
    <name evidence="1" type="ordered locus">Caur_2441</name>
</gene>
<protein>
    <submittedName>
        <fullName evidence="1">Uncharacterized protein</fullName>
    </submittedName>
</protein>
<dbReference type="InParanoid" id="A9WHD8"/>
<organism evidence="1 2">
    <name type="scientific">Chloroflexus aurantiacus (strain ATCC 29366 / DSM 635 / J-10-fl)</name>
    <dbReference type="NCBI Taxonomy" id="324602"/>
    <lineage>
        <taxon>Bacteria</taxon>
        <taxon>Bacillati</taxon>
        <taxon>Chloroflexota</taxon>
        <taxon>Chloroflexia</taxon>
        <taxon>Chloroflexales</taxon>
        <taxon>Chloroflexineae</taxon>
        <taxon>Chloroflexaceae</taxon>
        <taxon>Chloroflexus</taxon>
    </lineage>
</organism>
<dbReference type="KEGG" id="cau:Caur_2441"/>
<evidence type="ECO:0000313" key="1">
    <source>
        <dbReference type="EMBL" id="ABY35650.1"/>
    </source>
</evidence>
<dbReference type="AlphaFoldDB" id="A9WHD8"/>
<keyword evidence="2" id="KW-1185">Reference proteome</keyword>